<dbReference type="EMBL" id="LCUC01000011">
    <property type="protein sequence ID" value="KKY39736.1"/>
    <property type="molecule type" value="Genomic_DNA"/>
</dbReference>
<dbReference type="OrthoDB" id="4505556at2759"/>
<dbReference type="Proteomes" id="UP000034680">
    <property type="component" value="Unassembled WGS sequence"/>
</dbReference>
<feature type="region of interest" description="Disordered" evidence="1">
    <location>
        <begin position="229"/>
        <end position="315"/>
    </location>
</feature>
<gene>
    <name evidence="2" type="ORF">UCDDA912_g00222</name>
</gene>
<name>A0A0G2G074_9PEZI</name>
<protein>
    <submittedName>
        <fullName evidence="2">Uncharacterized protein</fullName>
    </submittedName>
</protein>
<evidence type="ECO:0000256" key="1">
    <source>
        <dbReference type="SAM" id="MobiDB-lite"/>
    </source>
</evidence>
<accession>A0A0G2G074</accession>
<reference evidence="2 3" key="2">
    <citation type="submission" date="2015-05" db="EMBL/GenBank/DDBJ databases">
        <authorList>
            <person name="Morales-Cruz A."/>
            <person name="Amrine K.C."/>
            <person name="Cantu D."/>
        </authorList>
    </citation>
    <scope>NUCLEOTIDE SEQUENCE [LARGE SCALE GENOMIC DNA]</scope>
    <source>
        <strain evidence="2">DA912</strain>
    </source>
</reference>
<evidence type="ECO:0000313" key="3">
    <source>
        <dbReference type="Proteomes" id="UP000034680"/>
    </source>
</evidence>
<comment type="caution">
    <text evidence="2">The sequence shown here is derived from an EMBL/GenBank/DDBJ whole genome shotgun (WGS) entry which is preliminary data.</text>
</comment>
<sequence length="315" mass="35486">MANNGSQRPLGHINSVLFTKLPAEVRSMIYCEAFIGSKVEIGRKNSWVDHKNRNTDDGRIYVLPSKHHRLLRTSKEVYYESRRIYWTETTVTCAHCPLQKNLSTIPVYARPYIRVLEGVVPADNFSPQNRLPLGQFLGHFTGLQYCQLRHQSVYIFCLHDAASSQDLLEAAGSDAFRAVACTLNSNNPPVLVQRAYVHSRICTQRVDWTYINHTSGRIFTTARGSISDEEGFREVTKPVEGLDGVDDPHNTDDTQKPGDAQKPHEAQRTDEVQGKDKIGKADETGAYDLLDTHELREAGEAGEMDKPDDVNDEEK</sequence>
<reference evidence="2 3" key="1">
    <citation type="submission" date="2015-05" db="EMBL/GenBank/DDBJ databases">
        <title>Distinctive expansion of gene families associated with plant cell wall degradation and secondary metabolism in the genomes of grapevine trunk pathogens.</title>
        <authorList>
            <person name="Lawrence D.P."/>
            <person name="Travadon R."/>
            <person name="Rolshausen P.E."/>
            <person name="Baumgartner K."/>
        </authorList>
    </citation>
    <scope>NUCLEOTIDE SEQUENCE [LARGE SCALE GENOMIC DNA]</scope>
    <source>
        <strain evidence="2">DA912</strain>
    </source>
</reference>
<feature type="compositionally biased region" description="Basic and acidic residues" evidence="1">
    <location>
        <begin position="290"/>
        <end position="309"/>
    </location>
</feature>
<dbReference type="AlphaFoldDB" id="A0A0G2G074"/>
<proteinExistence type="predicted"/>
<keyword evidence="3" id="KW-1185">Reference proteome</keyword>
<organism evidence="2 3">
    <name type="scientific">Diaporthe ampelina</name>
    <dbReference type="NCBI Taxonomy" id="1214573"/>
    <lineage>
        <taxon>Eukaryota</taxon>
        <taxon>Fungi</taxon>
        <taxon>Dikarya</taxon>
        <taxon>Ascomycota</taxon>
        <taxon>Pezizomycotina</taxon>
        <taxon>Sordariomycetes</taxon>
        <taxon>Sordariomycetidae</taxon>
        <taxon>Diaporthales</taxon>
        <taxon>Diaporthaceae</taxon>
        <taxon>Diaporthe</taxon>
    </lineage>
</organism>
<evidence type="ECO:0000313" key="2">
    <source>
        <dbReference type="EMBL" id="KKY39736.1"/>
    </source>
</evidence>
<feature type="compositionally biased region" description="Basic and acidic residues" evidence="1">
    <location>
        <begin position="246"/>
        <end position="283"/>
    </location>
</feature>